<reference evidence="1" key="1">
    <citation type="submission" date="2023-04" db="EMBL/GenBank/DDBJ databases">
        <authorList>
            <person name="Vijverberg K."/>
            <person name="Xiong W."/>
            <person name="Schranz E."/>
        </authorList>
    </citation>
    <scope>NUCLEOTIDE SEQUENCE</scope>
</reference>
<name>A0AA35YHI3_LACSI</name>
<organism evidence="1 2">
    <name type="scientific">Lactuca saligna</name>
    <name type="common">Willowleaf lettuce</name>
    <dbReference type="NCBI Taxonomy" id="75948"/>
    <lineage>
        <taxon>Eukaryota</taxon>
        <taxon>Viridiplantae</taxon>
        <taxon>Streptophyta</taxon>
        <taxon>Embryophyta</taxon>
        <taxon>Tracheophyta</taxon>
        <taxon>Spermatophyta</taxon>
        <taxon>Magnoliopsida</taxon>
        <taxon>eudicotyledons</taxon>
        <taxon>Gunneridae</taxon>
        <taxon>Pentapetalae</taxon>
        <taxon>asterids</taxon>
        <taxon>campanulids</taxon>
        <taxon>Asterales</taxon>
        <taxon>Asteraceae</taxon>
        <taxon>Cichorioideae</taxon>
        <taxon>Cichorieae</taxon>
        <taxon>Lactucinae</taxon>
        <taxon>Lactuca</taxon>
    </lineage>
</organism>
<evidence type="ECO:0000313" key="1">
    <source>
        <dbReference type="EMBL" id="CAI9274024.1"/>
    </source>
</evidence>
<keyword evidence="2" id="KW-1185">Reference proteome</keyword>
<evidence type="ECO:0000313" key="2">
    <source>
        <dbReference type="Proteomes" id="UP001177003"/>
    </source>
</evidence>
<protein>
    <submittedName>
        <fullName evidence="1">Uncharacterized protein</fullName>
    </submittedName>
</protein>
<proteinExistence type="predicted"/>
<dbReference type="Proteomes" id="UP001177003">
    <property type="component" value="Chromosome 2"/>
</dbReference>
<dbReference type="EMBL" id="OX465078">
    <property type="protein sequence ID" value="CAI9274024.1"/>
    <property type="molecule type" value="Genomic_DNA"/>
</dbReference>
<accession>A0AA35YHI3</accession>
<gene>
    <name evidence="1" type="ORF">LSALG_LOCUS14138</name>
</gene>
<sequence>MADSLVLRGTIRAHTDWVTAIATPINNSDMIDTSSRDKLLNHKYDPLLEMRSFKAVKIMSSSYPKTPSLIDYICASLTFNKMQETTAHWPNFRSHHRFLVQAY</sequence>
<dbReference type="AlphaFoldDB" id="A0AA35YHI3"/>